<keyword evidence="4" id="KW-0804">Transcription</keyword>
<dbReference type="SUPFAM" id="SSF46785">
    <property type="entry name" value="Winged helix' DNA-binding domain"/>
    <property type="match status" value="1"/>
</dbReference>
<evidence type="ECO:0000256" key="4">
    <source>
        <dbReference type="ARBA" id="ARBA00023163"/>
    </source>
</evidence>
<name>A0ABT3BVZ4_9PSED</name>
<reference evidence="6 7" key="1">
    <citation type="submission" date="2022-10" db="EMBL/GenBank/DDBJ databases">
        <title>Characterization of Pseudomonas capsici strains from pepper and tomato in Georgia.</title>
        <authorList>
            <person name="Zhao M."/>
            <person name="Dutta B."/>
        </authorList>
    </citation>
    <scope>NUCLEOTIDE SEQUENCE [LARGE SCALE GENOMIC DNA]</scope>
    <source>
        <strain evidence="6 7">Pc20-5</strain>
    </source>
</reference>
<evidence type="ECO:0000256" key="2">
    <source>
        <dbReference type="ARBA" id="ARBA00023015"/>
    </source>
</evidence>
<evidence type="ECO:0000259" key="5">
    <source>
        <dbReference type="PROSITE" id="PS50931"/>
    </source>
</evidence>
<dbReference type="InterPro" id="IPR036388">
    <property type="entry name" value="WH-like_DNA-bd_sf"/>
</dbReference>
<dbReference type="RefSeq" id="WP_240335038.1">
    <property type="nucleotide sequence ID" value="NZ_JAOXME010000017.1"/>
</dbReference>
<feature type="domain" description="HTH lysR-type" evidence="5">
    <location>
        <begin position="1"/>
        <end position="58"/>
    </location>
</feature>
<dbReference type="InterPro" id="IPR000847">
    <property type="entry name" value="LysR_HTH_N"/>
</dbReference>
<protein>
    <submittedName>
        <fullName evidence="6">LysR family transcriptional regulator</fullName>
    </submittedName>
</protein>
<keyword evidence="3" id="KW-0238">DNA-binding</keyword>
<evidence type="ECO:0000256" key="3">
    <source>
        <dbReference type="ARBA" id="ARBA00023125"/>
    </source>
</evidence>
<dbReference type="PANTHER" id="PTHR30126">
    <property type="entry name" value="HTH-TYPE TRANSCRIPTIONAL REGULATOR"/>
    <property type="match status" value="1"/>
</dbReference>
<keyword evidence="7" id="KW-1185">Reference proteome</keyword>
<dbReference type="InterPro" id="IPR036390">
    <property type="entry name" value="WH_DNA-bd_sf"/>
</dbReference>
<accession>A0ABT3BVZ4</accession>
<evidence type="ECO:0000313" key="6">
    <source>
        <dbReference type="EMBL" id="MCV4376527.1"/>
    </source>
</evidence>
<dbReference type="PANTHER" id="PTHR30126:SF40">
    <property type="entry name" value="HTH-TYPE TRANSCRIPTIONAL REGULATOR GLTR"/>
    <property type="match status" value="1"/>
</dbReference>
<evidence type="ECO:0000256" key="1">
    <source>
        <dbReference type="ARBA" id="ARBA00009437"/>
    </source>
</evidence>
<keyword evidence="2" id="KW-0805">Transcription regulation</keyword>
<comment type="similarity">
    <text evidence="1">Belongs to the LysR transcriptional regulatory family.</text>
</comment>
<dbReference type="Proteomes" id="UP001207294">
    <property type="component" value="Unassembled WGS sequence"/>
</dbReference>
<sequence>MKTHFFKVVQAVALHGSFSEAAAILGCSQSNISYAIKEVEDFFEKRLFIRSRTGCTLTPEGKVITQTLGNIMATLEQLKKMGPAVPSPSTISPIFSKRAWIHRWISWPGFTRISI</sequence>
<comment type="caution">
    <text evidence="6">The sequence shown here is derived from an EMBL/GenBank/DDBJ whole genome shotgun (WGS) entry which is preliminary data.</text>
</comment>
<dbReference type="EMBL" id="JAOXML010000004">
    <property type="protein sequence ID" value="MCV4376527.1"/>
    <property type="molecule type" value="Genomic_DNA"/>
</dbReference>
<proteinExistence type="inferred from homology"/>
<dbReference type="PROSITE" id="PS50931">
    <property type="entry name" value="HTH_LYSR"/>
    <property type="match status" value="1"/>
</dbReference>
<dbReference type="Pfam" id="PF00126">
    <property type="entry name" value="HTH_1"/>
    <property type="match status" value="1"/>
</dbReference>
<evidence type="ECO:0000313" key="7">
    <source>
        <dbReference type="Proteomes" id="UP001207294"/>
    </source>
</evidence>
<organism evidence="6 7">
    <name type="scientific">Pseudomonas capsici</name>
    <dbReference type="NCBI Taxonomy" id="2810614"/>
    <lineage>
        <taxon>Bacteria</taxon>
        <taxon>Pseudomonadati</taxon>
        <taxon>Pseudomonadota</taxon>
        <taxon>Gammaproteobacteria</taxon>
        <taxon>Pseudomonadales</taxon>
        <taxon>Pseudomonadaceae</taxon>
        <taxon>Pseudomonas</taxon>
    </lineage>
</organism>
<gene>
    <name evidence="6" type="ORF">OH718_07950</name>
</gene>
<dbReference type="Gene3D" id="1.10.10.10">
    <property type="entry name" value="Winged helix-like DNA-binding domain superfamily/Winged helix DNA-binding domain"/>
    <property type="match status" value="1"/>
</dbReference>